<name>A0A941IKZ6_9ACTN</name>
<dbReference type="Proteomes" id="UP000676325">
    <property type="component" value="Unassembled WGS sequence"/>
</dbReference>
<dbReference type="Gene3D" id="1.25.40.10">
    <property type="entry name" value="Tetratricopeptide repeat domain"/>
    <property type="match status" value="1"/>
</dbReference>
<feature type="region of interest" description="Disordered" evidence="1">
    <location>
        <begin position="284"/>
        <end position="328"/>
    </location>
</feature>
<evidence type="ECO:0000256" key="1">
    <source>
        <dbReference type="SAM" id="MobiDB-lite"/>
    </source>
</evidence>
<dbReference type="SUPFAM" id="SSF48452">
    <property type="entry name" value="TPR-like"/>
    <property type="match status" value="1"/>
</dbReference>
<reference evidence="2" key="1">
    <citation type="submission" date="2021-04" db="EMBL/GenBank/DDBJ databases">
        <title>Genome based classification of Actinospica acidithermotolerans sp. nov., an actinobacterium isolated from an Indonesian hot spring.</title>
        <authorList>
            <person name="Kusuma A.B."/>
            <person name="Putra K.E."/>
            <person name="Nafisah S."/>
            <person name="Loh J."/>
            <person name="Nouioui I."/>
            <person name="Goodfellow M."/>
        </authorList>
    </citation>
    <scope>NUCLEOTIDE SEQUENCE</scope>
    <source>
        <strain evidence="2">MGRD01-02</strain>
    </source>
</reference>
<accession>A0A941IKZ6</accession>
<dbReference type="RefSeq" id="WP_212520602.1">
    <property type="nucleotide sequence ID" value="NZ_JAGSOH010000087.1"/>
</dbReference>
<comment type="caution">
    <text evidence="2">The sequence shown here is derived from an EMBL/GenBank/DDBJ whole genome shotgun (WGS) entry which is preliminary data.</text>
</comment>
<gene>
    <name evidence="2" type="ORF">KDK95_24390</name>
</gene>
<dbReference type="AlphaFoldDB" id="A0A941IKZ6"/>
<keyword evidence="3" id="KW-1185">Reference proteome</keyword>
<feature type="region of interest" description="Disordered" evidence="1">
    <location>
        <begin position="401"/>
        <end position="420"/>
    </location>
</feature>
<proteinExistence type="predicted"/>
<dbReference type="EMBL" id="JAGSOH010000087">
    <property type="protein sequence ID" value="MBR7829467.1"/>
    <property type="molecule type" value="Genomic_DNA"/>
</dbReference>
<evidence type="ECO:0000313" key="3">
    <source>
        <dbReference type="Proteomes" id="UP000676325"/>
    </source>
</evidence>
<protein>
    <submittedName>
        <fullName evidence="2">Tetratricopeptide repeat protein</fullName>
    </submittedName>
</protein>
<evidence type="ECO:0000313" key="2">
    <source>
        <dbReference type="EMBL" id="MBR7829467.1"/>
    </source>
</evidence>
<sequence>MEANEMALLDQARAAWDAEQWDVAAARYEELLALCPDEPESGEWWFDAALAFKFQRNWAKAFELGREAAARSEPGKGDPAFWNLAIAATIQGDWTVARQAWTDYGITLPAGDGEIEGDFGTACVRLVGPRPEVVWVRRICPTRARVLSIPFTDRRFGEIVVHDGAPNGERVVDGQRYPVFDELLLWKPSDKATFQVSVSCGKAADLEALSDVAEAAGLAVESMSSMVLHRRSESEGRVEMVPDAASAGDHGLLLAAPDAPAAQGVLDRWAADGAGRTWRDLREKLGSLDPGDLPGAESASDDGPGHAHGHGHQGVEPHPEWPFEGGTFPSNLGVVAHRTLLTGAEPPSRVTHDHDGWWQALDAVSPIEPEYAAVACMMCLIELHPELAALADLPPGWVAEREKPGAPWTRSEFEQEEEDA</sequence>
<organism evidence="2 3">
    <name type="scientific">Actinospica acidithermotolerans</name>
    <dbReference type="NCBI Taxonomy" id="2828514"/>
    <lineage>
        <taxon>Bacteria</taxon>
        <taxon>Bacillati</taxon>
        <taxon>Actinomycetota</taxon>
        <taxon>Actinomycetes</taxon>
        <taxon>Catenulisporales</taxon>
        <taxon>Actinospicaceae</taxon>
        <taxon>Actinospica</taxon>
    </lineage>
</organism>
<dbReference type="InterPro" id="IPR011990">
    <property type="entry name" value="TPR-like_helical_dom_sf"/>
</dbReference>